<gene>
    <name evidence="2" type="ORF">H0E87_015626</name>
</gene>
<dbReference type="Proteomes" id="UP000807159">
    <property type="component" value="Chromosome 8"/>
</dbReference>
<keyword evidence="3" id="KW-1185">Reference proteome</keyword>
<dbReference type="EMBL" id="JACEGQ020000008">
    <property type="protein sequence ID" value="KAH8500441.1"/>
    <property type="molecule type" value="Genomic_DNA"/>
</dbReference>
<reference evidence="2" key="1">
    <citation type="journal article" date="2021" name="J. Hered.">
        <title>Genome Assembly of Salicaceae Populus deltoides (Eastern Cottonwood) I-69 Based on Nanopore Sequencing and Hi-C Technologies.</title>
        <authorList>
            <person name="Bai S."/>
            <person name="Wu H."/>
            <person name="Zhang J."/>
            <person name="Pan Z."/>
            <person name="Zhao W."/>
            <person name="Li Z."/>
            <person name="Tong C."/>
        </authorList>
    </citation>
    <scope>NUCLEOTIDE SEQUENCE</scope>
    <source>
        <tissue evidence="2">Leaf</tissue>
    </source>
</reference>
<evidence type="ECO:0000313" key="2">
    <source>
        <dbReference type="EMBL" id="KAH8500441.1"/>
    </source>
</evidence>
<sequence length="113" mass="12710">MDGDYYGDEDEDNIDKMMAVTLITSVDNPHNVKTEKHLEVSGQSHEDFKGSEGALNPDDGLREQQNQKPRHELRASYSSHKGKETSAEDSWLANLKEKNELAVDGYTNSIENN</sequence>
<evidence type="ECO:0000313" key="3">
    <source>
        <dbReference type="Proteomes" id="UP000807159"/>
    </source>
</evidence>
<proteinExistence type="predicted"/>
<feature type="compositionally biased region" description="Basic and acidic residues" evidence="1">
    <location>
        <begin position="30"/>
        <end position="50"/>
    </location>
</feature>
<organism evidence="2 3">
    <name type="scientific">Populus deltoides</name>
    <name type="common">Eastern poplar</name>
    <name type="synonym">Eastern cottonwood</name>
    <dbReference type="NCBI Taxonomy" id="3696"/>
    <lineage>
        <taxon>Eukaryota</taxon>
        <taxon>Viridiplantae</taxon>
        <taxon>Streptophyta</taxon>
        <taxon>Embryophyta</taxon>
        <taxon>Tracheophyta</taxon>
        <taxon>Spermatophyta</taxon>
        <taxon>Magnoliopsida</taxon>
        <taxon>eudicotyledons</taxon>
        <taxon>Gunneridae</taxon>
        <taxon>Pentapetalae</taxon>
        <taxon>rosids</taxon>
        <taxon>fabids</taxon>
        <taxon>Malpighiales</taxon>
        <taxon>Salicaceae</taxon>
        <taxon>Saliceae</taxon>
        <taxon>Populus</taxon>
    </lineage>
</organism>
<evidence type="ECO:0000256" key="1">
    <source>
        <dbReference type="SAM" id="MobiDB-lite"/>
    </source>
</evidence>
<name>A0A8T2Y5V1_POPDE</name>
<comment type="caution">
    <text evidence="2">The sequence shown here is derived from an EMBL/GenBank/DDBJ whole genome shotgun (WGS) entry which is preliminary data.</text>
</comment>
<protein>
    <submittedName>
        <fullName evidence="2">Uncharacterized protein</fullName>
    </submittedName>
</protein>
<feature type="region of interest" description="Disordered" evidence="1">
    <location>
        <begin position="28"/>
        <end position="90"/>
    </location>
</feature>
<dbReference type="AlphaFoldDB" id="A0A8T2Y5V1"/>
<accession>A0A8T2Y5V1</accession>